<gene>
    <name evidence="1" type="ORF">K7K07_15915</name>
</gene>
<dbReference type="Proteomes" id="UP001209279">
    <property type="component" value="Chromosome"/>
</dbReference>
<evidence type="ECO:0000313" key="1">
    <source>
        <dbReference type="EMBL" id="UXZ43562.1"/>
    </source>
</evidence>
<organism evidence="1 2">
    <name type="scientific">Pseudomonas soli</name>
    <dbReference type="NCBI Taxonomy" id="1306993"/>
    <lineage>
        <taxon>Bacteria</taxon>
        <taxon>Pseudomonadati</taxon>
        <taxon>Pseudomonadota</taxon>
        <taxon>Gammaproteobacteria</taxon>
        <taxon>Pseudomonadales</taxon>
        <taxon>Pseudomonadaceae</taxon>
        <taxon>Pseudomonas</taxon>
    </lineage>
</organism>
<proteinExistence type="predicted"/>
<dbReference type="AlphaFoldDB" id="A0AAJ5MIV8"/>
<protein>
    <submittedName>
        <fullName evidence="1">Uncharacterized protein</fullName>
    </submittedName>
</protein>
<accession>A0AAJ5MIV8</accession>
<sequence>MNTADFEFSYDRFSATLTRNHRGLTTAQQLLAAMVAHWPTFTSTVLNGNASIAIDQTGNISGDVLGKQFEITFDVVANDDQCRVEALILVPSIHADRKVEAGRFYFSPEGIVQTISNEVLLLEDEDVMSYRLLCAVLRKVLSSPRTA</sequence>
<name>A0AAJ5MIV8_9PSED</name>
<dbReference type="RefSeq" id="WP_263158046.1">
    <property type="nucleotide sequence ID" value="NZ_CP083803.1"/>
</dbReference>
<dbReference type="EMBL" id="CP083803">
    <property type="protein sequence ID" value="UXZ43562.1"/>
    <property type="molecule type" value="Genomic_DNA"/>
</dbReference>
<evidence type="ECO:0000313" key="2">
    <source>
        <dbReference type="Proteomes" id="UP001209279"/>
    </source>
</evidence>
<reference evidence="1" key="1">
    <citation type="submission" date="2021-08" db="EMBL/GenBank/DDBJ databases">
        <authorList>
            <person name="Yaryura P.M."/>
            <person name="Bianco M.I."/>
            <person name="Morais C."/>
            <person name="Setubal J.C."/>
        </authorList>
    </citation>
    <scope>NUCLEOTIDE SEQUENCE</scope>
    <source>
        <strain evidence="1">AP1</strain>
    </source>
</reference>